<feature type="compositionally biased region" description="Polar residues" evidence="1">
    <location>
        <begin position="329"/>
        <end position="345"/>
    </location>
</feature>
<keyword evidence="3" id="KW-1185">Reference proteome</keyword>
<reference evidence="2 3" key="1">
    <citation type="journal article" date="2013" name="Curr. Biol.">
        <title>The Genome of the Foraminiferan Reticulomyxa filosa.</title>
        <authorList>
            <person name="Glockner G."/>
            <person name="Hulsmann N."/>
            <person name="Schleicher M."/>
            <person name="Noegel A.A."/>
            <person name="Eichinger L."/>
            <person name="Gallinger C."/>
            <person name="Pawlowski J."/>
            <person name="Sierra R."/>
            <person name="Euteneuer U."/>
            <person name="Pillet L."/>
            <person name="Moustafa A."/>
            <person name="Platzer M."/>
            <person name="Groth M."/>
            <person name="Szafranski K."/>
            <person name="Schliwa M."/>
        </authorList>
    </citation>
    <scope>NUCLEOTIDE SEQUENCE [LARGE SCALE GENOMIC DNA]</scope>
</reference>
<evidence type="ECO:0000313" key="2">
    <source>
        <dbReference type="EMBL" id="ETO29813.1"/>
    </source>
</evidence>
<gene>
    <name evidence="2" type="ORF">RFI_07308</name>
</gene>
<feature type="region of interest" description="Disordered" evidence="1">
    <location>
        <begin position="329"/>
        <end position="403"/>
    </location>
</feature>
<protein>
    <submittedName>
        <fullName evidence="2">Uncharacterized protein</fullName>
    </submittedName>
</protein>
<dbReference type="AlphaFoldDB" id="X6NV95"/>
<sequence>MSYWLKQQIDHILLKHEAKKEKWRCWYALVATLLSKRQYQRIHSSYHWHLIGKSICAKDTLFYWRKAFKKKFSKDCLPSILKESERRYCIRRQKAATHIVLWYRHCVKKHKLIQHCKRLCKLLQINKKLLFGKVWSHWKTLQVQQMSKYFELTLQMKQIRLVKLFKRWYFNYLWKISINCKQQRQIYLNQLLNQKHIRAQTVQQYFKMFFVRKIYLKWKKTTEQLTLTNEQPAELVMDDILLDDFPEIQESEYLIDSNFIDEDMEPLKKPVCPTAFVYQIKNKECDKKKERAILGYAHENILKASLSKDGNILIPSYLPMISKSPLSNCKSNDIPNDSSARQRLGSSINNSFNSSDDNVHDSLQQDDIENGMSADPDDQCDKESKKHATESSQGWKFKDPTTAKAWLKRAKKFQTKKD</sequence>
<evidence type="ECO:0000256" key="1">
    <source>
        <dbReference type="SAM" id="MobiDB-lite"/>
    </source>
</evidence>
<evidence type="ECO:0000313" key="3">
    <source>
        <dbReference type="Proteomes" id="UP000023152"/>
    </source>
</evidence>
<dbReference type="Proteomes" id="UP000023152">
    <property type="component" value="Unassembled WGS sequence"/>
</dbReference>
<feature type="compositionally biased region" description="Acidic residues" evidence="1">
    <location>
        <begin position="364"/>
        <end position="378"/>
    </location>
</feature>
<accession>X6NV95</accession>
<organism evidence="2 3">
    <name type="scientific">Reticulomyxa filosa</name>
    <dbReference type="NCBI Taxonomy" id="46433"/>
    <lineage>
        <taxon>Eukaryota</taxon>
        <taxon>Sar</taxon>
        <taxon>Rhizaria</taxon>
        <taxon>Retaria</taxon>
        <taxon>Foraminifera</taxon>
        <taxon>Monothalamids</taxon>
        <taxon>Reticulomyxidae</taxon>
        <taxon>Reticulomyxa</taxon>
    </lineage>
</organism>
<comment type="caution">
    <text evidence="2">The sequence shown here is derived from an EMBL/GenBank/DDBJ whole genome shotgun (WGS) entry which is preliminary data.</text>
</comment>
<proteinExistence type="predicted"/>
<name>X6NV95_RETFI</name>
<feature type="compositionally biased region" description="Low complexity" evidence="1">
    <location>
        <begin position="346"/>
        <end position="356"/>
    </location>
</feature>
<feature type="compositionally biased region" description="Basic and acidic residues" evidence="1">
    <location>
        <begin position="379"/>
        <end position="389"/>
    </location>
</feature>
<dbReference type="EMBL" id="ASPP01005834">
    <property type="protein sequence ID" value="ETO29813.1"/>
    <property type="molecule type" value="Genomic_DNA"/>
</dbReference>